<dbReference type="InterPro" id="IPR013785">
    <property type="entry name" value="Aldolase_TIM"/>
</dbReference>
<organism evidence="2 3">
    <name type="scientific">Gimesia maris</name>
    <dbReference type="NCBI Taxonomy" id="122"/>
    <lineage>
        <taxon>Bacteria</taxon>
        <taxon>Pseudomonadati</taxon>
        <taxon>Planctomycetota</taxon>
        <taxon>Planctomycetia</taxon>
        <taxon>Planctomycetales</taxon>
        <taxon>Planctomycetaceae</taxon>
        <taxon>Gimesia</taxon>
    </lineage>
</organism>
<comment type="caution">
    <text evidence="2">The sequence shown here is derived from an EMBL/GenBank/DDBJ whole genome shotgun (WGS) entry which is preliminary data.</text>
</comment>
<proteinExistence type="predicted"/>
<reference evidence="2 3" key="1">
    <citation type="journal article" date="2018" name="Nat. Biotechnol.">
        <title>A standardized bacterial taxonomy based on genome phylogeny substantially revises the tree of life.</title>
        <authorList>
            <person name="Parks D.H."/>
            <person name="Chuvochina M."/>
            <person name="Waite D.W."/>
            <person name="Rinke C."/>
            <person name="Skarshewski A."/>
            <person name="Chaumeil P.A."/>
            <person name="Hugenholtz P."/>
        </authorList>
    </citation>
    <scope>NUCLEOTIDE SEQUENCE [LARGE SCALE GENOMIC DNA]</scope>
    <source>
        <strain evidence="2">UBA9375</strain>
    </source>
</reference>
<gene>
    <name evidence="2" type="ORF">DIT97_03240</name>
</gene>
<dbReference type="Proteomes" id="UP000263642">
    <property type="component" value="Unassembled WGS sequence"/>
</dbReference>
<accession>A0A3D3R3E7</accession>
<sequence>MPEAAPPVVYDPVSMIKPKRKITGISAVLLPYLESGEIDRDSLSAHISRTADVGITPAVNMDTGYVNLIEEPTFIEVLKVTQQTLSGGPFVAGAFVSDQPGASFDAAGYQRKIDLIQSHGGIPVIFQSFGLVEQSPDQIVAAYQTIAANTDRFIGFELTRDLAPFGSVYDLDTYEALMEIPQCIGAKHSSFHREPEWERLQLRDAKRPDFKVFTGNDFGIDMIQYGSDYLLGLSTFAPDLFARRDAFWEAGDPAFYELNDQLQYLGYFTFRSPSPAYKHSAAQFLHLRGWIKTNKTHPNSPTRPESDIEVLRELGQRLNVIN</sequence>
<name>A0A3D3R3E7_9PLAN</name>
<dbReference type="Gene3D" id="3.20.20.70">
    <property type="entry name" value="Aldolase class I"/>
    <property type="match status" value="1"/>
</dbReference>
<evidence type="ECO:0000313" key="2">
    <source>
        <dbReference type="EMBL" id="HCO22110.1"/>
    </source>
</evidence>
<dbReference type="GO" id="GO:0016829">
    <property type="term" value="F:lyase activity"/>
    <property type="evidence" value="ECO:0007669"/>
    <property type="project" value="UniProtKB-KW"/>
</dbReference>
<dbReference type="EMBL" id="DQAY01000022">
    <property type="protein sequence ID" value="HCO22110.1"/>
    <property type="molecule type" value="Genomic_DNA"/>
</dbReference>
<dbReference type="SMART" id="SM01130">
    <property type="entry name" value="DHDPS"/>
    <property type="match status" value="1"/>
</dbReference>
<evidence type="ECO:0000256" key="1">
    <source>
        <dbReference type="ARBA" id="ARBA00023239"/>
    </source>
</evidence>
<dbReference type="InterPro" id="IPR002220">
    <property type="entry name" value="DapA-like"/>
</dbReference>
<evidence type="ECO:0000313" key="3">
    <source>
        <dbReference type="Proteomes" id="UP000263642"/>
    </source>
</evidence>
<protein>
    <submittedName>
        <fullName evidence="2">Dihydrodipicolinate synthase family protein</fullName>
    </submittedName>
</protein>
<dbReference type="SUPFAM" id="SSF51569">
    <property type="entry name" value="Aldolase"/>
    <property type="match status" value="1"/>
</dbReference>
<dbReference type="CDD" id="cd00408">
    <property type="entry name" value="DHDPS-like"/>
    <property type="match status" value="1"/>
</dbReference>
<keyword evidence="1" id="KW-0456">Lyase</keyword>
<dbReference type="AlphaFoldDB" id="A0A3D3R3E7"/>